<dbReference type="InterPro" id="IPR018657">
    <property type="entry name" value="LarA-like_N"/>
</dbReference>
<sequence length="407" mass="40708">MILKLPSGLGGQAVDLPGARPIDGAGQIAGETPPGGAPAQQVRAALEAPIGYPPLRQAVVPGDHVALALGPDIPALAEVVRGLLEALQACGCDGLTIDLLTLGADDAASAERGVEASGIGASGVTARVSQHNGDDDSGMAFAGMARDGSAVSFNRVLLDADVLIPVGCNGADEDGSAYAGLYPAFADRATARRLAGTAPADVAAAQDEAGWLAGAAMVVRIVAAAGGGVAHALAGAPEEVAARAAEISRATWRRTVGERSRLVLVTIGGDGREATWGALARAVDAASAGLLPGGAVAVCADVTQPLGKSLGRLVDAEDLGDAARRAARDQSWDAQPAVTLAKAIGRGPVFLLSRRNPDEVESLGLAPIADPTELSRLATRMGDCLVIEDAHRVAIVADAAAPMRSGG</sequence>
<reference evidence="3 4" key="1">
    <citation type="submission" date="2019-02" db="EMBL/GenBank/DDBJ databases">
        <title>Deep-cultivation of Planctomycetes and their phenomic and genomic characterization uncovers novel biology.</title>
        <authorList>
            <person name="Wiegand S."/>
            <person name="Jogler M."/>
            <person name="Boedeker C."/>
            <person name="Pinto D."/>
            <person name="Vollmers J."/>
            <person name="Rivas-Marin E."/>
            <person name="Kohn T."/>
            <person name="Peeters S.H."/>
            <person name="Heuer A."/>
            <person name="Rast P."/>
            <person name="Oberbeckmann S."/>
            <person name="Bunk B."/>
            <person name="Jeske O."/>
            <person name="Meyerdierks A."/>
            <person name="Storesund J.E."/>
            <person name="Kallscheuer N."/>
            <person name="Luecker S."/>
            <person name="Lage O.M."/>
            <person name="Pohl T."/>
            <person name="Merkel B.J."/>
            <person name="Hornburger P."/>
            <person name="Mueller R.-W."/>
            <person name="Bruemmer F."/>
            <person name="Labrenz M."/>
            <person name="Spormann A.M."/>
            <person name="Op den Camp H."/>
            <person name="Overmann J."/>
            <person name="Amann R."/>
            <person name="Jetten M.S.M."/>
            <person name="Mascher T."/>
            <person name="Medema M.H."/>
            <person name="Devos D.P."/>
            <person name="Kaster A.-K."/>
            <person name="Ovreas L."/>
            <person name="Rohde M."/>
            <person name="Galperin M.Y."/>
            <person name="Jogler C."/>
        </authorList>
    </citation>
    <scope>NUCLEOTIDE SEQUENCE [LARGE SCALE GENOMIC DNA]</scope>
    <source>
        <strain evidence="3 4">Pla175</strain>
    </source>
</reference>
<dbReference type="Gene3D" id="3.40.50.11440">
    <property type="match status" value="1"/>
</dbReference>
<dbReference type="EMBL" id="CP036291">
    <property type="protein sequence ID" value="QDU91379.1"/>
    <property type="molecule type" value="Genomic_DNA"/>
</dbReference>
<dbReference type="GO" id="GO:0050043">
    <property type="term" value="F:lactate racemase activity"/>
    <property type="evidence" value="ECO:0007669"/>
    <property type="project" value="InterPro"/>
</dbReference>
<evidence type="ECO:0000259" key="2">
    <source>
        <dbReference type="Pfam" id="PF09861"/>
    </source>
</evidence>
<organism evidence="3 4">
    <name type="scientific">Pirellulimonas nuda</name>
    <dbReference type="NCBI Taxonomy" id="2528009"/>
    <lineage>
        <taxon>Bacteria</taxon>
        <taxon>Pseudomonadati</taxon>
        <taxon>Planctomycetota</taxon>
        <taxon>Planctomycetia</taxon>
        <taxon>Pirellulales</taxon>
        <taxon>Lacipirellulaceae</taxon>
        <taxon>Pirellulimonas</taxon>
    </lineage>
</organism>
<evidence type="ECO:0000313" key="3">
    <source>
        <dbReference type="EMBL" id="QDU91379.1"/>
    </source>
</evidence>
<dbReference type="AlphaFoldDB" id="A0A518DIS2"/>
<dbReference type="Pfam" id="PF09861">
    <property type="entry name" value="Lar_N"/>
    <property type="match status" value="1"/>
</dbReference>
<gene>
    <name evidence="3" type="ORF">Pla175_48010</name>
</gene>
<dbReference type="KEGG" id="pnd:Pla175_48010"/>
<protein>
    <recommendedName>
        <fullName evidence="2">LarA-like N-terminal domain-containing protein</fullName>
    </recommendedName>
</protein>
<keyword evidence="4" id="KW-1185">Reference proteome</keyword>
<feature type="region of interest" description="Disordered" evidence="1">
    <location>
        <begin position="20"/>
        <end position="39"/>
    </location>
</feature>
<proteinExistence type="predicted"/>
<evidence type="ECO:0000256" key="1">
    <source>
        <dbReference type="SAM" id="MobiDB-lite"/>
    </source>
</evidence>
<feature type="domain" description="LarA-like N-terminal" evidence="2">
    <location>
        <begin position="37"/>
        <end position="168"/>
    </location>
</feature>
<accession>A0A518DIS2</accession>
<dbReference type="Proteomes" id="UP000317429">
    <property type="component" value="Chromosome"/>
</dbReference>
<name>A0A518DIS2_9BACT</name>
<dbReference type="RefSeq" id="WP_197527106.1">
    <property type="nucleotide sequence ID" value="NZ_CP036291.1"/>
</dbReference>
<evidence type="ECO:0000313" key="4">
    <source>
        <dbReference type="Proteomes" id="UP000317429"/>
    </source>
</evidence>